<keyword evidence="1" id="KW-0812">Transmembrane</keyword>
<sequence>MIWMPSYELPGVTSTKRGSILIGCLVLLIALTVAATGFLIHETRRDTRMAVILRTENIGDGIGVGTPVRYDGVDVGSVARVDADGINTKKVTLLLDRAHLIGLTDNLFVNYSPSNLFGISEVALKEAAGGVPLRDGIVVDLTGPRSNRQQDATMGVLIRTVAEATGDLLTPRLTEVLMRLSETSRQFTPLMETIVSMSRMVAETQKMPPSYLLDQYGSMLVGAGAMFDGTVGLISRLTRIEILNSQRGLFDATVNTVGEKFFPALANTIFTARNYLSDYTAMLVPILSAASSMVPTPEVSSAQLSEILARLGNSFTQTPDGPVLNLKVIVDSFPGLATPLLASLPKSDAGADR</sequence>
<evidence type="ECO:0000313" key="4">
    <source>
        <dbReference type="Proteomes" id="UP000238356"/>
    </source>
</evidence>
<dbReference type="AlphaFoldDB" id="A0A2S5ZWH9"/>
<dbReference type="InterPro" id="IPR052336">
    <property type="entry name" value="MlaD_Phospholipid_Transporter"/>
</dbReference>
<dbReference type="PANTHER" id="PTHR33371">
    <property type="entry name" value="INTERMEMBRANE PHOSPHOLIPID TRANSPORT SYSTEM BINDING PROTEIN MLAD-RELATED"/>
    <property type="match status" value="1"/>
</dbReference>
<protein>
    <submittedName>
        <fullName evidence="3">MCE family protein</fullName>
    </submittedName>
</protein>
<dbReference type="Proteomes" id="UP000238356">
    <property type="component" value="Unassembled WGS sequence"/>
</dbReference>
<name>A0A2S5ZWH9_9NOCA</name>
<dbReference type="InterPro" id="IPR003399">
    <property type="entry name" value="Mce/MlaD"/>
</dbReference>
<feature type="domain" description="Mce/MlaD" evidence="2">
    <location>
        <begin position="58"/>
        <end position="125"/>
    </location>
</feature>
<dbReference type="EMBL" id="PSZD01000033">
    <property type="protein sequence ID" value="PPJ21932.1"/>
    <property type="molecule type" value="Genomic_DNA"/>
</dbReference>
<evidence type="ECO:0000256" key="1">
    <source>
        <dbReference type="SAM" id="Phobius"/>
    </source>
</evidence>
<accession>A0A2S5ZWH9</accession>
<dbReference type="Pfam" id="PF02470">
    <property type="entry name" value="MlaD"/>
    <property type="match status" value="1"/>
</dbReference>
<reference evidence="3 4" key="1">
    <citation type="submission" date="2018-02" db="EMBL/GenBank/DDBJ databases">
        <title>8 Nocardia nova and 1 Nocardia cyriacigeorgica strain used for evolution to TMP-SMX.</title>
        <authorList>
            <person name="Mehta H."/>
            <person name="Weng J."/>
            <person name="Shamoo Y."/>
        </authorList>
    </citation>
    <scope>NUCLEOTIDE SEQUENCE [LARGE SCALE GENOMIC DNA]</scope>
    <source>
        <strain evidence="3 4">BAA2227</strain>
    </source>
</reference>
<dbReference type="PANTHER" id="PTHR33371:SF4">
    <property type="entry name" value="INTERMEMBRANE PHOSPHOLIPID TRANSPORT SYSTEM BINDING PROTEIN MLAD"/>
    <property type="match status" value="1"/>
</dbReference>
<evidence type="ECO:0000259" key="2">
    <source>
        <dbReference type="Pfam" id="PF02470"/>
    </source>
</evidence>
<keyword evidence="4" id="KW-1185">Reference proteome</keyword>
<keyword evidence="1" id="KW-0472">Membrane</keyword>
<gene>
    <name evidence="3" type="ORF">C5F51_32515</name>
</gene>
<organism evidence="3 4">
    <name type="scientific">Nocardia nova</name>
    <dbReference type="NCBI Taxonomy" id="37330"/>
    <lineage>
        <taxon>Bacteria</taxon>
        <taxon>Bacillati</taxon>
        <taxon>Actinomycetota</taxon>
        <taxon>Actinomycetes</taxon>
        <taxon>Mycobacteriales</taxon>
        <taxon>Nocardiaceae</taxon>
        <taxon>Nocardia</taxon>
    </lineage>
</organism>
<feature type="transmembrane region" description="Helical" evidence="1">
    <location>
        <begin position="20"/>
        <end position="40"/>
    </location>
</feature>
<comment type="caution">
    <text evidence="3">The sequence shown here is derived from an EMBL/GenBank/DDBJ whole genome shotgun (WGS) entry which is preliminary data.</text>
</comment>
<proteinExistence type="predicted"/>
<keyword evidence="1" id="KW-1133">Transmembrane helix</keyword>
<evidence type="ECO:0000313" key="3">
    <source>
        <dbReference type="EMBL" id="PPJ21932.1"/>
    </source>
</evidence>